<dbReference type="FunFam" id="3.40.50.2000:FF:000055">
    <property type="entry name" value="Glycosyltransferase"/>
    <property type="match status" value="1"/>
</dbReference>
<comment type="similarity">
    <text evidence="1">Belongs to the UDP-glycosyltransferase family.</text>
</comment>
<dbReference type="FunFam" id="3.40.50.2000:FF:000027">
    <property type="entry name" value="Glycosyltransferase"/>
    <property type="match status" value="1"/>
</dbReference>
<dbReference type="Proteomes" id="UP000796880">
    <property type="component" value="Unassembled WGS sequence"/>
</dbReference>
<dbReference type="Gene3D" id="3.40.50.2000">
    <property type="entry name" value="Glycogen Phosphorylase B"/>
    <property type="match status" value="2"/>
</dbReference>
<dbReference type="GO" id="GO:0080044">
    <property type="term" value="F:quercetin 7-O-glucosyltransferase activity"/>
    <property type="evidence" value="ECO:0007669"/>
    <property type="project" value="TreeGrafter"/>
</dbReference>
<dbReference type="CDD" id="cd03784">
    <property type="entry name" value="GT1_Gtf-like"/>
    <property type="match status" value="1"/>
</dbReference>
<accession>A0A8K0MHG7</accession>
<name>A0A8K0MHG7_9ROSA</name>
<dbReference type="PANTHER" id="PTHR11926">
    <property type="entry name" value="GLUCOSYL/GLUCURONOSYL TRANSFERASES"/>
    <property type="match status" value="1"/>
</dbReference>
<dbReference type="OrthoDB" id="5835829at2759"/>
<dbReference type="InterPro" id="IPR058980">
    <property type="entry name" value="Glyco_transf_N"/>
</dbReference>
<comment type="caution">
    <text evidence="4">The sequence shown here is derived from an EMBL/GenBank/DDBJ whole genome shotgun (WGS) entry which is preliminary data.</text>
</comment>
<feature type="domain" description="Glycosyltransferase N-terminal" evidence="3">
    <location>
        <begin position="16"/>
        <end position="142"/>
    </location>
</feature>
<evidence type="ECO:0000313" key="5">
    <source>
        <dbReference type="Proteomes" id="UP000796880"/>
    </source>
</evidence>
<evidence type="ECO:0000313" key="4">
    <source>
        <dbReference type="EMBL" id="KAF3445850.1"/>
    </source>
</evidence>
<keyword evidence="2" id="KW-0808">Transferase</keyword>
<dbReference type="PANTHER" id="PTHR11926:SF1524">
    <property type="entry name" value="GLYCOSYLTRANSFERASE"/>
    <property type="match status" value="1"/>
</dbReference>
<dbReference type="InterPro" id="IPR002213">
    <property type="entry name" value="UDP_glucos_trans"/>
</dbReference>
<organism evidence="4 5">
    <name type="scientific">Rhamnella rubrinervis</name>
    <dbReference type="NCBI Taxonomy" id="2594499"/>
    <lineage>
        <taxon>Eukaryota</taxon>
        <taxon>Viridiplantae</taxon>
        <taxon>Streptophyta</taxon>
        <taxon>Embryophyta</taxon>
        <taxon>Tracheophyta</taxon>
        <taxon>Spermatophyta</taxon>
        <taxon>Magnoliopsida</taxon>
        <taxon>eudicotyledons</taxon>
        <taxon>Gunneridae</taxon>
        <taxon>Pentapetalae</taxon>
        <taxon>rosids</taxon>
        <taxon>fabids</taxon>
        <taxon>Rosales</taxon>
        <taxon>Rhamnaceae</taxon>
        <taxon>rhamnoid group</taxon>
        <taxon>Rhamneae</taxon>
        <taxon>Rhamnella</taxon>
    </lineage>
</organism>
<reference evidence="4" key="1">
    <citation type="submission" date="2020-03" db="EMBL/GenBank/DDBJ databases">
        <title>A high-quality chromosome-level genome assembly of a woody plant with both climbing and erect habits, Rhamnella rubrinervis.</title>
        <authorList>
            <person name="Lu Z."/>
            <person name="Yang Y."/>
            <person name="Zhu X."/>
            <person name="Sun Y."/>
        </authorList>
    </citation>
    <scope>NUCLEOTIDE SEQUENCE</scope>
    <source>
        <strain evidence="4">BYM</strain>
        <tissue evidence="4">Leaf</tissue>
    </source>
</reference>
<gene>
    <name evidence="4" type="ORF">FNV43_RR11027</name>
</gene>
<proteinExistence type="inferred from homology"/>
<dbReference type="Pfam" id="PF00201">
    <property type="entry name" value="UDPGT"/>
    <property type="match status" value="1"/>
</dbReference>
<protein>
    <recommendedName>
        <fullName evidence="3">Glycosyltransferase N-terminal domain-containing protein</fullName>
    </recommendedName>
</protein>
<dbReference type="GO" id="GO:0080043">
    <property type="term" value="F:quercetin 3-O-glucosyltransferase activity"/>
    <property type="evidence" value="ECO:0007669"/>
    <property type="project" value="TreeGrafter"/>
</dbReference>
<dbReference type="Pfam" id="PF26168">
    <property type="entry name" value="Glyco_transf_N"/>
    <property type="match status" value="1"/>
</dbReference>
<dbReference type="AlphaFoldDB" id="A0A8K0MHG7"/>
<evidence type="ECO:0000259" key="3">
    <source>
        <dbReference type="Pfam" id="PF26168"/>
    </source>
</evidence>
<dbReference type="SUPFAM" id="SSF53756">
    <property type="entry name" value="UDP-Glycosyltransferase/glycogen phosphorylase"/>
    <property type="match status" value="1"/>
</dbReference>
<evidence type="ECO:0000256" key="1">
    <source>
        <dbReference type="ARBA" id="ARBA00009995"/>
    </source>
</evidence>
<sequence>MGTVKASDEQVRPHAVCVPFPAQGHVNPMLKLAKLLHYKGFHITFVNTEFNHRRLLKSRGHDSLNGLPNFSFKTIPDGLPFSDADATQDVPSLFVATTNNCLIPFRHLLKQLNDTPSSSNVPPVTCIVSDCIMSFTLDASQELGIPNVLFWTSSPCSFLGYIKYQALAEKGIIPLKDESDLTNGYLDMVIDWIPGLKGIRLKNMPSFIRTTDPDDIMMNFAMRQVDRACGGSAIILNTFDDLEREVLEALSSLLPPIYTLGPIHLLLKDQQVREKTLNRLASNLWKEENGCLEWLSSKEPNSVVYVNFGSVTVMTAEQLIEFAWGLANSNQNFLWIVRPDLVMGDSAMLPEEFLKETKERSLLASWCSQEQVLSHPSIGGFLTHNGWNSTIESISYGVPMLCWPFFADQQTTSWFCCTKWSVGMEIDSNVKRHEIEKLVRELMNGKKGKEMKKKAMEWKEMAEGATTCPTGSSRLNFERVINQVLLCQRD</sequence>
<dbReference type="EMBL" id="VOIH02000005">
    <property type="protein sequence ID" value="KAF3445850.1"/>
    <property type="molecule type" value="Genomic_DNA"/>
</dbReference>
<evidence type="ECO:0000256" key="2">
    <source>
        <dbReference type="ARBA" id="ARBA00022679"/>
    </source>
</evidence>
<keyword evidence="5" id="KW-1185">Reference proteome</keyword>